<protein>
    <submittedName>
        <fullName evidence="8">GMC oxidoreductase</fullName>
    </submittedName>
</protein>
<comment type="similarity">
    <text evidence="2 5">Belongs to the GMC oxidoreductase family.</text>
</comment>
<dbReference type="Gene3D" id="3.50.50.60">
    <property type="entry name" value="FAD/NAD(P)-binding domain"/>
    <property type="match status" value="1"/>
</dbReference>
<name>A0ABQ2EYR8_9DEIO</name>
<dbReference type="PANTHER" id="PTHR11552">
    <property type="entry name" value="GLUCOSE-METHANOL-CHOLINE GMC OXIDOREDUCTASE"/>
    <property type="match status" value="1"/>
</dbReference>
<keyword evidence="9" id="KW-1185">Reference proteome</keyword>
<dbReference type="PROSITE" id="PS00623">
    <property type="entry name" value="GMC_OXRED_1"/>
    <property type="match status" value="1"/>
</dbReference>
<evidence type="ECO:0000256" key="2">
    <source>
        <dbReference type="ARBA" id="ARBA00010790"/>
    </source>
</evidence>
<comment type="caution">
    <text evidence="8">The sequence shown here is derived from an EMBL/GenBank/DDBJ whole genome shotgun (WGS) entry which is preliminary data.</text>
</comment>
<dbReference type="Proteomes" id="UP000647587">
    <property type="component" value="Unassembled WGS sequence"/>
</dbReference>
<dbReference type="InterPro" id="IPR012132">
    <property type="entry name" value="GMC_OxRdtase"/>
</dbReference>
<gene>
    <name evidence="8" type="ORF">GCM10008955_28260</name>
</gene>
<accession>A0ABQ2EYR8</accession>
<evidence type="ECO:0000313" key="9">
    <source>
        <dbReference type="Proteomes" id="UP000647587"/>
    </source>
</evidence>
<evidence type="ECO:0000256" key="5">
    <source>
        <dbReference type="RuleBase" id="RU003968"/>
    </source>
</evidence>
<evidence type="ECO:0000313" key="8">
    <source>
        <dbReference type="EMBL" id="GGK32651.1"/>
    </source>
</evidence>
<organism evidence="8 9">
    <name type="scientific">Deinococcus malanensis</name>
    <dbReference type="NCBI Taxonomy" id="1706855"/>
    <lineage>
        <taxon>Bacteria</taxon>
        <taxon>Thermotogati</taxon>
        <taxon>Deinococcota</taxon>
        <taxon>Deinococci</taxon>
        <taxon>Deinococcales</taxon>
        <taxon>Deinococcaceae</taxon>
        <taxon>Deinococcus</taxon>
    </lineage>
</organism>
<evidence type="ECO:0000256" key="1">
    <source>
        <dbReference type="ARBA" id="ARBA00001974"/>
    </source>
</evidence>
<keyword evidence="3 5" id="KW-0285">Flavoprotein</keyword>
<sequence length="522" mass="56039">MTAADMIIVGAGSAGCVLARRLLDAGLKVLLLEAGGRDSSPLIRAPGAFSRLFRSRHDWAFETTPQRHAHGRRLYWPRGKVLGGSSAINATIWIRGSRQDFDGWGDGWTWNDVLPAFRALERYHGLPDPARGTAGELPVGSRTASHELSHAFVHSAAQALGVPEVGTFNSGTLQGAGLLESNHWRGERVSAFQAFLRPVLHHPNLTVLTGARALELLWTGSRVRGVRLRWQGRTIDAPAGGVVLSAGAVQTPQLLMLSGVGPRAVLERHGLRVQVHLPGVGEGLQDHLAVPVIFSSSRPSLEAMPEAEAALRYLWNRSGPLSSNVAEACAFWNSAGGADPCVEPDTQFLFGPAYFRDHGLRREPGHHFSVGPVLVAPYSRGRITLASDNPLVAPVIDPGYLSDDRDLCRLIAGVRQARVIAQAAPLAHSCRHEVLPGTDAQDDPALEAFVREECSTLYHPVGTAALGEGDHTVVNRDLAVHGTQGLWVADASVMPQVIRANTNATSMMIGERAAELITRSTT</sequence>
<keyword evidence="4 5" id="KW-0274">FAD</keyword>
<feature type="domain" description="Glucose-methanol-choline oxidoreductase N-terminal" evidence="7">
    <location>
        <begin position="247"/>
        <end position="261"/>
    </location>
</feature>
<dbReference type="InterPro" id="IPR007867">
    <property type="entry name" value="GMC_OxRtase_C"/>
</dbReference>
<proteinExistence type="inferred from homology"/>
<dbReference type="InterPro" id="IPR000172">
    <property type="entry name" value="GMC_OxRdtase_N"/>
</dbReference>
<dbReference type="SUPFAM" id="SSF51905">
    <property type="entry name" value="FAD/NAD(P)-binding domain"/>
    <property type="match status" value="1"/>
</dbReference>
<dbReference type="Gene3D" id="3.30.560.10">
    <property type="entry name" value="Glucose Oxidase, domain 3"/>
    <property type="match status" value="1"/>
</dbReference>
<dbReference type="PROSITE" id="PS00624">
    <property type="entry name" value="GMC_OXRED_2"/>
    <property type="match status" value="1"/>
</dbReference>
<dbReference type="Pfam" id="PF05199">
    <property type="entry name" value="GMC_oxred_C"/>
    <property type="match status" value="1"/>
</dbReference>
<dbReference type="EMBL" id="BMPP01000012">
    <property type="protein sequence ID" value="GGK32651.1"/>
    <property type="molecule type" value="Genomic_DNA"/>
</dbReference>
<dbReference type="PIRSF" id="PIRSF000137">
    <property type="entry name" value="Alcohol_oxidase"/>
    <property type="match status" value="1"/>
</dbReference>
<dbReference type="SUPFAM" id="SSF54373">
    <property type="entry name" value="FAD-linked reductases, C-terminal domain"/>
    <property type="match status" value="1"/>
</dbReference>
<dbReference type="RefSeq" id="WP_189009956.1">
    <property type="nucleotide sequence ID" value="NZ_BMPP01000012.1"/>
</dbReference>
<dbReference type="PANTHER" id="PTHR11552:SF147">
    <property type="entry name" value="CHOLINE DEHYDROGENASE, MITOCHONDRIAL"/>
    <property type="match status" value="1"/>
</dbReference>
<comment type="cofactor">
    <cofactor evidence="1">
        <name>FAD</name>
        <dbReference type="ChEBI" id="CHEBI:57692"/>
    </cofactor>
</comment>
<evidence type="ECO:0000256" key="3">
    <source>
        <dbReference type="ARBA" id="ARBA00022630"/>
    </source>
</evidence>
<evidence type="ECO:0000256" key="4">
    <source>
        <dbReference type="ARBA" id="ARBA00022827"/>
    </source>
</evidence>
<evidence type="ECO:0000259" key="6">
    <source>
        <dbReference type="PROSITE" id="PS00623"/>
    </source>
</evidence>
<dbReference type="Pfam" id="PF00732">
    <property type="entry name" value="GMC_oxred_N"/>
    <property type="match status" value="1"/>
</dbReference>
<feature type="domain" description="Glucose-methanol-choline oxidoreductase N-terminal" evidence="6">
    <location>
        <begin position="79"/>
        <end position="102"/>
    </location>
</feature>
<evidence type="ECO:0000259" key="7">
    <source>
        <dbReference type="PROSITE" id="PS00624"/>
    </source>
</evidence>
<reference evidence="9" key="1">
    <citation type="journal article" date="2019" name="Int. J. Syst. Evol. Microbiol.">
        <title>The Global Catalogue of Microorganisms (GCM) 10K type strain sequencing project: providing services to taxonomists for standard genome sequencing and annotation.</title>
        <authorList>
            <consortium name="The Broad Institute Genomics Platform"/>
            <consortium name="The Broad Institute Genome Sequencing Center for Infectious Disease"/>
            <person name="Wu L."/>
            <person name="Ma J."/>
        </authorList>
    </citation>
    <scope>NUCLEOTIDE SEQUENCE [LARGE SCALE GENOMIC DNA]</scope>
    <source>
        <strain evidence="9">JCM 30331</strain>
    </source>
</reference>
<dbReference type="InterPro" id="IPR036188">
    <property type="entry name" value="FAD/NAD-bd_sf"/>
</dbReference>